<protein>
    <submittedName>
        <fullName evidence="1">Uncharacterized protein</fullName>
    </submittedName>
</protein>
<sequence>MKIGWISDGDRRATHGYCDAVPTFRRVPIDWQSPHETDLPGYVRNMLFTFPLGEPMKTVLNRWHGHCAEKRHTAFPTSEQRADPLVISKLEQDVVQAPSIIAEGLKPVVQQLNWLRHGNGKRLPNP</sequence>
<dbReference type="RefSeq" id="XP_045289829.1">
    <property type="nucleotide sequence ID" value="XM_045429934.1"/>
</dbReference>
<keyword evidence="2" id="KW-1185">Reference proteome</keyword>
<dbReference type="InParanoid" id="C0NHR3"/>
<name>C0NHR3_AJECG</name>
<gene>
    <name evidence="1" type="ORF">HCBG_02885</name>
</gene>
<dbReference type="GeneID" id="69035901"/>
<dbReference type="HOGENOM" id="CLU_1981008_0_0_1"/>
<dbReference type="EMBL" id="GG663365">
    <property type="protein sequence ID" value="EEH09348.1"/>
    <property type="molecule type" value="Genomic_DNA"/>
</dbReference>
<organism evidence="1 2">
    <name type="scientific">Ajellomyces capsulatus (strain G186AR / H82 / ATCC MYA-2454 / RMSCC 2432)</name>
    <name type="common">Darling's disease fungus</name>
    <name type="synonym">Histoplasma capsulatum</name>
    <dbReference type="NCBI Taxonomy" id="447093"/>
    <lineage>
        <taxon>Eukaryota</taxon>
        <taxon>Fungi</taxon>
        <taxon>Dikarya</taxon>
        <taxon>Ascomycota</taxon>
        <taxon>Pezizomycotina</taxon>
        <taxon>Eurotiomycetes</taxon>
        <taxon>Eurotiomycetidae</taxon>
        <taxon>Onygenales</taxon>
        <taxon>Ajellomycetaceae</taxon>
        <taxon>Histoplasma</taxon>
    </lineage>
</organism>
<proteinExistence type="predicted"/>
<evidence type="ECO:0000313" key="2">
    <source>
        <dbReference type="Proteomes" id="UP000001631"/>
    </source>
</evidence>
<reference evidence="1" key="1">
    <citation type="submission" date="2009-02" db="EMBL/GenBank/DDBJ databases">
        <title>The Genome Sequence of Ajellomyces capsulatus strain G186AR.</title>
        <authorList>
            <consortium name="The Broad Institute Genome Sequencing Platform"/>
            <person name="Champion M."/>
            <person name="Cuomo C."/>
            <person name="Ma L.-J."/>
            <person name="Henn M.R."/>
            <person name="Sil A."/>
            <person name="Goldman B."/>
            <person name="Young S.K."/>
            <person name="Kodira C.D."/>
            <person name="Zeng Q."/>
            <person name="Koehrsen M."/>
            <person name="Alvarado L."/>
            <person name="Berlin A."/>
            <person name="Borenstein D."/>
            <person name="Chen Z."/>
            <person name="Engels R."/>
            <person name="Freedman E."/>
            <person name="Gellesch M."/>
            <person name="Goldberg J."/>
            <person name="Griggs A."/>
            <person name="Gujja S."/>
            <person name="Heiman D."/>
            <person name="Hepburn T."/>
            <person name="Howarth C."/>
            <person name="Jen D."/>
            <person name="Larson L."/>
            <person name="Lewis B."/>
            <person name="Mehta T."/>
            <person name="Park D."/>
            <person name="Pearson M."/>
            <person name="Roberts A."/>
            <person name="Saif S."/>
            <person name="Shea T."/>
            <person name="Shenoy N."/>
            <person name="Sisk P."/>
            <person name="Stolte C."/>
            <person name="Sykes S."/>
            <person name="Walk T."/>
            <person name="White J."/>
            <person name="Yandava C."/>
            <person name="Klein B."/>
            <person name="McEwen J.G."/>
            <person name="Puccia R."/>
            <person name="Goldman G.H."/>
            <person name="Felipe M.S."/>
            <person name="Nino-Vega G."/>
            <person name="San-Blas G."/>
            <person name="Taylor J."/>
            <person name="Mendoza L."/>
            <person name="Galagan J."/>
            <person name="Nusbaum C."/>
            <person name="Birren B."/>
        </authorList>
    </citation>
    <scope>NUCLEOTIDE SEQUENCE</scope>
    <source>
        <strain evidence="1">G186AR</strain>
    </source>
</reference>
<dbReference type="AlphaFoldDB" id="C0NHR3"/>
<dbReference type="Proteomes" id="UP000001631">
    <property type="component" value="Unassembled WGS sequence"/>
</dbReference>
<accession>C0NHR3</accession>
<evidence type="ECO:0000313" key="1">
    <source>
        <dbReference type="EMBL" id="EEH09348.1"/>
    </source>
</evidence>